<organism evidence="1">
    <name type="scientific">Petromyces alliaceus</name>
    <name type="common">Aspergillus alliaceus</name>
    <dbReference type="NCBI Taxonomy" id="209559"/>
    <lineage>
        <taxon>Eukaryota</taxon>
        <taxon>Fungi</taxon>
        <taxon>Dikarya</taxon>
        <taxon>Ascomycota</taxon>
        <taxon>Pezizomycotina</taxon>
        <taxon>Eurotiomycetes</taxon>
        <taxon>Eurotiomycetidae</taxon>
        <taxon>Eurotiales</taxon>
        <taxon>Aspergillaceae</taxon>
        <taxon>Aspergillus</taxon>
        <taxon>Aspergillus subgen. Circumdati</taxon>
    </lineage>
</organism>
<gene>
    <name evidence="1" type="ORF">BDV23DRAFT_172368</name>
</gene>
<reference evidence="1" key="1">
    <citation type="submission" date="2019-04" db="EMBL/GenBank/DDBJ databases">
        <title>Friends and foes A comparative genomics studyof 23 Aspergillus species from section Flavi.</title>
        <authorList>
            <consortium name="DOE Joint Genome Institute"/>
            <person name="Kjaerbolling I."/>
            <person name="Vesth T."/>
            <person name="Frisvad J.C."/>
            <person name="Nybo J.L."/>
            <person name="Theobald S."/>
            <person name="Kildgaard S."/>
            <person name="Isbrandt T."/>
            <person name="Kuo A."/>
            <person name="Sato A."/>
            <person name="Lyhne E.K."/>
            <person name="Kogle M.E."/>
            <person name="Wiebenga A."/>
            <person name="Kun R.S."/>
            <person name="Lubbers R.J."/>
            <person name="Makela M.R."/>
            <person name="Barry K."/>
            <person name="Chovatia M."/>
            <person name="Clum A."/>
            <person name="Daum C."/>
            <person name="Haridas S."/>
            <person name="He G."/>
            <person name="LaButti K."/>
            <person name="Lipzen A."/>
            <person name="Mondo S."/>
            <person name="Riley R."/>
            <person name="Salamov A."/>
            <person name="Simmons B.A."/>
            <person name="Magnuson J.K."/>
            <person name="Henrissat B."/>
            <person name="Mortensen U.H."/>
            <person name="Larsen T.O."/>
            <person name="Devries R.P."/>
            <person name="Grigoriev I.V."/>
            <person name="Machida M."/>
            <person name="Baker S.E."/>
            <person name="Andersen M.R."/>
        </authorList>
    </citation>
    <scope>NUCLEOTIDE SEQUENCE [LARGE SCALE GENOMIC DNA]</scope>
    <source>
        <strain evidence="1">IBT 14317</strain>
    </source>
</reference>
<dbReference type="InterPro" id="IPR052523">
    <property type="entry name" value="Trichothecene_AcTrans"/>
</dbReference>
<accession>A0A5N7C9W3</accession>
<dbReference type="PANTHER" id="PTHR42791:SF5">
    <property type="entry name" value="HYPOTHETICAL ACETYLTRANSFERASE (EUROFUNG)"/>
    <property type="match status" value="1"/>
</dbReference>
<dbReference type="EMBL" id="ML735255">
    <property type="protein sequence ID" value="KAE8390373.1"/>
    <property type="molecule type" value="Genomic_DNA"/>
</dbReference>
<name>A0A5N7C9W3_PETAA</name>
<protein>
    <recommendedName>
        <fullName evidence="2">N-acetyltransferase domain-containing protein</fullName>
    </recommendedName>
</protein>
<evidence type="ECO:0000313" key="1">
    <source>
        <dbReference type="EMBL" id="KAE8390373.1"/>
    </source>
</evidence>
<dbReference type="OrthoDB" id="410198at2759"/>
<dbReference type="Proteomes" id="UP000326877">
    <property type="component" value="Unassembled WGS sequence"/>
</dbReference>
<evidence type="ECO:0008006" key="2">
    <source>
        <dbReference type="Google" id="ProtNLM"/>
    </source>
</evidence>
<dbReference type="PANTHER" id="PTHR42791">
    <property type="entry name" value="GNAT FAMILY ACETYLTRANSFERASE"/>
    <property type="match status" value="1"/>
</dbReference>
<sequence length="243" mass="28522">MHPEFEELIACEETSFNHPPQSIFRFFYPIFGTEPEEDKQTALKNLVQLQRQWSRDDPDAVWCKVVDIEQNDKIVGGILFKVHRDNPFVRHGSGSAQQSATWYPAGSQREYIDECLRILTAPHERFMQRAYVYAYIGFMCRRADEFGMEVWLESVIAMGVPIYMRHGFVPSRKLAIDPKMEAPDDEWRVIEKKTQPLRFWPIWRPSRGKFAPGETIPPWNEFMDVMLIVPCLDKFPLLHILCL</sequence>
<dbReference type="AlphaFoldDB" id="A0A5N7C9W3"/>
<proteinExistence type="predicted"/>